<comment type="caution">
    <text evidence="1">The sequence shown here is derived from an EMBL/GenBank/DDBJ whole genome shotgun (WGS) entry which is preliminary data.</text>
</comment>
<protein>
    <submittedName>
        <fullName evidence="1">Uncharacterized protein</fullName>
    </submittedName>
</protein>
<keyword evidence="2" id="KW-1185">Reference proteome</keyword>
<sequence length="86" mass="10473">MVLVPYGINPNFDIVPRTLSSGNKFRHQNKKDIKKQYSYSYYLLLRMHLSSFCIDLLYRQICFKSVKLDIFFSLIYHRRKTNKKKY</sequence>
<organism evidence="1 2">
    <name type="scientific">Brachionus plicatilis</name>
    <name type="common">Marine rotifer</name>
    <name type="synonym">Brachionus muelleri</name>
    <dbReference type="NCBI Taxonomy" id="10195"/>
    <lineage>
        <taxon>Eukaryota</taxon>
        <taxon>Metazoa</taxon>
        <taxon>Spiralia</taxon>
        <taxon>Gnathifera</taxon>
        <taxon>Rotifera</taxon>
        <taxon>Eurotatoria</taxon>
        <taxon>Monogononta</taxon>
        <taxon>Pseudotrocha</taxon>
        <taxon>Ploima</taxon>
        <taxon>Brachionidae</taxon>
        <taxon>Brachionus</taxon>
    </lineage>
</organism>
<gene>
    <name evidence="1" type="ORF">BpHYR1_012413</name>
</gene>
<dbReference type="Proteomes" id="UP000276133">
    <property type="component" value="Unassembled WGS sequence"/>
</dbReference>
<accession>A0A3M7QPT2</accession>
<evidence type="ECO:0000313" key="1">
    <source>
        <dbReference type="EMBL" id="RNA12995.1"/>
    </source>
</evidence>
<dbReference type="EMBL" id="REGN01005535">
    <property type="protein sequence ID" value="RNA12995.1"/>
    <property type="molecule type" value="Genomic_DNA"/>
</dbReference>
<evidence type="ECO:0000313" key="2">
    <source>
        <dbReference type="Proteomes" id="UP000276133"/>
    </source>
</evidence>
<proteinExistence type="predicted"/>
<name>A0A3M7QPT2_BRAPC</name>
<dbReference type="AlphaFoldDB" id="A0A3M7QPT2"/>
<reference evidence="1 2" key="1">
    <citation type="journal article" date="2018" name="Sci. Rep.">
        <title>Genomic signatures of local adaptation to the degree of environmental predictability in rotifers.</title>
        <authorList>
            <person name="Franch-Gras L."/>
            <person name="Hahn C."/>
            <person name="Garcia-Roger E.M."/>
            <person name="Carmona M.J."/>
            <person name="Serra M."/>
            <person name="Gomez A."/>
        </authorList>
    </citation>
    <scope>NUCLEOTIDE SEQUENCE [LARGE SCALE GENOMIC DNA]</scope>
    <source>
        <strain evidence="1">HYR1</strain>
    </source>
</reference>